<evidence type="ECO:0000256" key="1">
    <source>
        <dbReference type="SAM" id="MobiDB-lite"/>
    </source>
</evidence>
<sequence>MYQKRVSNRWGVQLALRLLIFLTLTGTVAQVLLQGFTLPDEMPRAAIERLTGIDINPQHQTDCTIMPMMHMHHHHGHHHGPSHESCILCPLLVMTALILTSLPALPGCSAERYRQEHQSYQARAPPPAPRTLPPSRAPPLSF</sequence>
<protein>
    <submittedName>
        <fullName evidence="2">Permease</fullName>
    </submittedName>
</protein>
<dbReference type="EMBL" id="JAPIUZ010000001">
    <property type="protein sequence ID" value="MCX2562535.1"/>
    <property type="molecule type" value="Genomic_DNA"/>
</dbReference>
<evidence type="ECO:0000313" key="2">
    <source>
        <dbReference type="EMBL" id="MCX2562535.1"/>
    </source>
</evidence>
<dbReference type="RefSeq" id="WP_086554632.1">
    <property type="nucleotide sequence ID" value="NZ_JAERKY010000002.1"/>
</dbReference>
<evidence type="ECO:0000313" key="3">
    <source>
        <dbReference type="Proteomes" id="UP001301152"/>
    </source>
</evidence>
<feature type="compositionally biased region" description="Pro residues" evidence="1">
    <location>
        <begin position="124"/>
        <end position="142"/>
    </location>
</feature>
<comment type="caution">
    <text evidence="2">The sequence shown here is derived from an EMBL/GenBank/DDBJ whole genome shotgun (WGS) entry which is preliminary data.</text>
</comment>
<gene>
    <name evidence="2" type="ORF">OQ497_00940</name>
</gene>
<proteinExistence type="predicted"/>
<accession>A0ABT3QB76</accession>
<reference evidence="2 3" key="1">
    <citation type="submission" date="2022-11" db="EMBL/GenBank/DDBJ databases">
        <title>Genome sequencing of Acetobacter type strain.</title>
        <authorList>
            <person name="Heo J."/>
            <person name="Lee D."/>
            <person name="Han B.-H."/>
            <person name="Hong S.-B."/>
            <person name="Kwon S.-W."/>
        </authorList>
    </citation>
    <scope>NUCLEOTIDE SEQUENCE [LARGE SCALE GENOMIC DNA]</scope>
    <source>
        <strain evidence="2 3">KACC 21253</strain>
    </source>
</reference>
<dbReference type="Proteomes" id="UP001301152">
    <property type="component" value="Unassembled WGS sequence"/>
</dbReference>
<organism evidence="2 3">
    <name type="scientific">Acetobacter thailandicus</name>
    <dbReference type="NCBI Taxonomy" id="1502842"/>
    <lineage>
        <taxon>Bacteria</taxon>
        <taxon>Pseudomonadati</taxon>
        <taxon>Pseudomonadota</taxon>
        <taxon>Alphaproteobacteria</taxon>
        <taxon>Acetobacterales</taxon>
        <taxon>Acetobacteraceae</taxon>
        <taxon>Acetobacter</taxon>
    </lineage>
</organism>
<feature type="region of interest" description="Disordered" evidence="1">
    <location>
        <begin position="116"/>
        <end position="142"/>
    </location>
</feature>
<keyword evidence="3" id="KW-1185">Reference proteome</keyword>
<name>A0ABT3QB76_9PROT</name>